<dbReference type="AlphaFoldDB" id="A0A0G0PRK0"/>
<evidence type="ECO:0000313" key="13">
    <source>
        <dbReference type="Proteomes" id="UP000034539"/>
    </source>
</evidence>
<dbReference type="EC" id="2.7.13.3" evidence="2"/>
<feature type="domain" description="Histidine kinase" evidence="11">
    <location>
        <begin position="171"/>
        <end position="401"/>
    </location>
</feature>
<feature type="transmembrane region" description="Helical" evidence="10">
    <location>
        <begin position="101"/>
        <end position="118"/>
    </location>
</feature>
<keyword evidence="5" id="KW-0547">Nucleotide-binding</keyword>
<dbReference type="InterPro" id="IPR036890">
    <property type="entry name" value="HATPase_C_sf"/>
</dbReference>
<sequence length="401" mass="46054">MNKMKSETTKTDFEKEYRDKKRILIIFLLLSLITVLHYFTPIRDKQFHDMFRRFYYIPIILGSFWFGIRGGIVIPILAGFLFAPHVLFQWREFPTKEIDQYLEIIVYFAVGVVTGVVAEKEKKQRKKYQQAARNLEVSYKKLQAQTAELLEKDQQLIRADRLATMGELAAGLTHEIKNPLGSILGAAEIIKDDYSPGEKKYEFLEIMIKEVNRLNKSISNFLSFAKLKAPQFKLSNVNDILNSVKDLVEFRLQKEKIKIDIGLDRNLKEMRVDAEQLEQAFLNVILNSLQAMKNGGTLKIYTRVMNPEGLNGSKGEGENIQSQRDNKLLMYVEIGIDDTGCGIPEERLNHIFNPFFTTREEGTGLGLAITKRIIEAHGGNISVESRQGEGTKFRIRLPLRN</sequence>
<evidence type="ECO:0000256" key="7">
    <source>
        <dbReference type="ARBA" id="ARBA00022840"/>
    </source>
</evidence>
<evidence type="ECO:0000256" key="8">
    <source>
        <dbReference type="ARBA" id="ARBA00023012"/>
    </source>
</evidence>
<dbReference type="InterPro" id="IPR005467">
    <property type="entry name" value="His_kinase_dom"/>
</dbReference>
<dbReference type="EMBL" id="LBXN01000096">
    <property type="protein sequence ID" value="KKR30558.1"/>
    <property type="molecule type" value="Genomic_DNA"/>
</dbReference>
<dbReference type="Gene3D" id="1.10.1760.20">
    <property type="match status" value="1"/>
</dbReference>
<dbReference type="CDD" id="cd00082">
    <property type="entry name" value="HisKA"/>
    <property type="match status" value="1"/>
</dbReference>
<reference evidence="12 13" key="1">
    <citation type="journal article" date="2015" name="Nature">
        <title>rRNA introns, odd ribosomes, and small enigmatic genomes across a large radiation of phyla.</title>
        <authorList>
            <person name="Brown C.T."/>
            <person name="Hug L.A."/>
            <person name="Thomas B.C."/>
            <person name="Sharon I."/>
            <person name="Castelle C.J."/>
            <person name="Singh A."/>
            <person name="Wilkins M.J."/>
            <person name="Williams K.H."/>
            <person name="Banfield J.F."/>
        </authorList>
    </citation>
    <scope>NUCLEOTIDE SEQUENCE [LARGE SCALE GENOMIC DNA]</scope>
</reference>
<keyword evidence="3" id="KW-0597">Phosphoprotein</keyword>
<evidence type="ECO:0000256" key="3">
    <source>
        <dbReference type="ARBA" id="ARBA00022553"/>
    </source>
</evidence>
<dbReference type="InterPro" id="IPR003594">
    <property type="entry name" value="HATPase_dom"/>
</dbReference>
<evidence type="ECO:0000256" key="2">
    <source>
        <dbReference type="ARBA" id="ARBA00012438"/>
    </source>
</evidence>
<dbReference type="Pfam" id="PF00512">
    <property type="entry name" value="HisKA"/>
    <property type="match status" value="1"/>
</dbReference>
<evidence type="ECO:0000256" key="5">
    <source>
        <dbReference type="ARBA" id="ARBA00022741"/>
    </source>
</evidence>
<protein>
    <recommendedName>
        <fullName evidence="2">histidine kinase</fullName>
        <ecNumber evidence="2">2.7.13.3</ecNumber>
    </recommendedName>
</protein>
<dbReference type="PROSITE" id="PS50109">
    <property type="entry name" value="HIS_KIN"/>
    <property type="match status" value="1"/>
</dbReference>
<keyword evidence="7" id="KW-0067">ATP-binding</keyword>
<dbReference type="GO" id="GO:0000155">
    <property type="term" value="F:phosphorelay sensor kinase activity"/>
    <property type="evidence" value="ECO:0007669"/>
    <property type="project" value="InterPro"/>
</dbReference>
<dbReference type="SUPFAM" id="SSF47384">
    <property type="entry name" value="Homodimeric domain of signal transducing histidine kinase"/>
    <property type="match status" value="1"/>
</dbReference>
<feature type="transmembrane region" description="Helical" evidence="10">
    <location>
        <begin position="23"/>
        <end position="42"/>
    </location>
</feature>
<keyword evidence="10" id="KW-1133">Transmembrane helix</keyword>
<dbReference type="Gene3D" id="1.10.287.130">
    <property type="match status" value="1"/>
</dbReference>
<feature type="coiled-coil region" evidence="9">
    <location>
        <begin position="118"/>
        <end position="152"/>
    </location>
</feature>
<keyword evidence="8" id="KW-0902">Two-component regulatory system</keyword>
<accession>A0A0G0PRK0</accession>
<comment type="catalytic activity">
    <reaction evidence="1">
        <text>ATP + protein L-histidine = ADP + protein N-phospho-L-histidine.</text>
        <dbReference type="EC" id="2.7.13.3"/>
    </reaction>
</comment>
<dbReference type="SMART" id="SM00388">
    <property type="entry name" value="HisKA"/>
    <property type="match status" value="1"/>
</dbReference>
<keyword evidence="4" id="KW-0808">Transferase</keyword>
<dbReference type="Pfam" id="PF02518">
    <property type="entry name" value="HATPase_c"/>
    <property type="match status" value="1"/>
</dbReference>
<comment type="caution">
    <text evidence="12">The sequence shown here is derived from an EMBL/GenBank/DDBJ whole genome shotgun (WGS) entry which is preliminary data.</text>
</comment>
<keyword evidence="6 12" id="KW-0418">Kinase</keyword>
<keyword evidence="9" id="KW-0175">Coiled coil</keyword>
<dbReference type="InterPro" id="IPR004358">
    <property type="entry name" value="Sig_transdc_His_kin-like_C"/>
</dbReference>
<dbReference type="PANTHER" id="PTHR43065">
    <property type="entry name" value="SENSOR HISTIDINE KINASE"/>
    <property type="match status" value="1"/>
</dbReference>
<evidence type="ECO:0000313" key="12">
    <source>
        <dbReference type="EMBL" id="KKR30558.1"/>
    </source>
</evidence>
<evidence type="ECO:0000256" key="4">
    <source>
        <dbReference type="ARBA" id="ARBA00022679"/>
    </source>
</evidence>
<evidence type="ECO:0000256" key="9">
    <source>
        <dbReference type="SAM" id="Coils"/>
    </source>
</evidence>
<evidence type="ECO:0000256" key="1">
    <source>
        <dbReference type="ARBA" id="ARBA00000085"/>
    </source>
</evidence>
<dbReference type="PATRIC" id="fig|1618450.3.peg.1508"/>
<dbReference type="GO" id="GO:0005524">
    <property type="term" value="F:ATP binding"/>
    <property type="evidence" value="ECO:0007669"/>
    <property type="project" value="UniProtKB-KW"/>
</dbReference>
<keyword evidence="10" id="KW-0812">Transmembrane</keyword>
<keyword evidence="10" id="KW-0472">Membrane</keyword>
<dbReference type="InterPro" id="IPR036097">
    <property type="entry name" value="HisK_dim/P_sf"/>
</dbReference>
<proteinExistence type="predicted"/>
<organism evidence="12 13">
    <name type="scientific">Candidatus Gottesmanbacteria bacterium GW2011_GWC2_39_8</name>
    <dbReference type="NCBI Taxonomy" id="1618450"/>
    <lineage>
        <taxon>Bacteria</taxon>
        <taxon>Candidatus Gottesmaniibacteriota</taxon>
    </lineage>
</organism>
<dbReference type="SUPFAM" id="SSF55874">
    <property type="entry name" value="ATPase domain of HSP90 chaperone/DNA topoisomerase II/histidine kinase"/>
    <property type="match status" value="1"/>
</dbReference>
<name>A0A0G0PRK0_9BACT</name>
<dbReference type="InterPro" id="IPR003661">
    <property type="entry name" value="HisK_dim/P_dom"/>
</dbReference>
<dbReference type="Gene3D" id="3.30.565.10">
    <property type="entry name" value="Histidine kinase-like ATPase, C-terminal domain"/>
    <property type="match status" value="1"/>
</dbReference>
<gene>
    <name evidence="12" type="ORF">UT63_C0096G0002</name>
</gene>
<dbReference type="PANTHER" id="PTHR43065:SF10">
    <property type="entry name" value="PEROXIDE STRESS-ACTIVATED HISTIDINE KINASE MAK3"/>
    <property type="match status" value="1"/>
</dbReference>
<evidence type="ECO:0000256" key="10">
    <source>
        <dbReference type="SAM" id="Phobius"/>
    </source>
</evidence>
<dbReference type="Proteomes" id="UP000034539">
    <property type="component" value="Unassembled WGS sequence"/>
</dbReference>
<dbReference type="SMART" id="SM00387">
    <property type="entry name" value="HATPase_c"/>
    <property type="match status" value="1"/>
</dbReference>
<dbReference type="PRINTS" id="PR00344">
    <property type="entry name" value="BCTRLSENSOR"/>
</dbReference>
<evidence type="ECO:0000256" key="6">
    <source>
        <dbReference type="ARBA" id="ARBA00022777"/>
    </source>
</evidence>
<evidence type="ECO:0000259" key="11">
    <source>
        <dbReference type="PROSITE" id="PS50109"/>
    </source>
</evidence>
<feature type="transmembrane region" description="Helical" evidence="10">
    <location>
        <begin position="54"/>
        <end position="81"/>
    </location>
</feature>